<accession>A0A562ZT22</accession>
<dbReference type="EMBL" id="VOBQ01000008">
    <property type="protein sequence ID" value="TWO71488.1"/>
    <property type="molecule type" value="Genomic_DNA"/>
</dbReference>
<feature type="region of interest" description="Disordered" evidence="1">
    <location>
        <begin position="272"/>
        <end position="291"/>
    </location>
</feature>
<reference evidence="3 4" key="1">
    <citation type="submission" date="2019-07" db="EMBL/GenBank/DDBJ databases">
        <title>Caenimonas sedimenti sp. nov., isolated from activated sludge.</title>
        <authorList>
            <person name="Xu J."/>
        </authorList>
    </citation>
    <scope>NUCLEOTIDE SEQUENCE [LARGE SCALE GENOMIC DNA]</scope>
    <source>
        <strain evidence="3 4">HX-9-20</strain>
    </source>
</reference>
<comment type="caution">
    <text evidence="3">The sequence shown here is derived from an EMBL/GenBank/DDBJ whole genome shotgun (WGS) entry which is preliminary data.</text>
</comment>
<dbReference type="SUPFAM" id="SSF69572">
    <property type="entry name" value="Activating enzymes of the ubiquitin-like proteins"/>
    <property type="match status" value="1"/>
</dbReference>
<evidence type="ECO:0000313" key="3">
    <source>
        <dbReference type="EMBL" id="TWO71488.1"/>
    </source>
</evidence>
<evidence type="ECO:0000313" key="4">
    <source>
        <dbReference type="Proteomes" id="UP000318199"/>
    </source>
</evidence>
<dbReference type="InterPro" id="IPR045886">
    <property type="entry name" value="ThiF/MoeB/HesA"/>
</dbReference>
<name>A0A562ZT22_9BURK</name>
<evidence type="ECO:0000259" key="2">
    <source>
        <dbReference type="Pfam" id="PF00899"/>
    </source>
</evidence>
<protein>
    <submittedName>
        <fullName evidence="3">PRTRC system ThiF family protein</fullName>
    </submittedName>
</protein>
<dbReference type="Pfam" id="PF00899">
    <property type="entry name" value="ThiF"/>
    <property type="match status" value="1"/>
</dbReference>
<dbReference type="GO" id="GO:0045116">
    <property type="term" value="P:protein neddylation"/>
    <property type="evidence" value="ECO:0007669"/>
    <property type="project" value="TreeGrafter"/>
</dbReference>
<dbReference type="InterPro" id="IPR022500">
    <property type="entry name" value="PRTRC_ThiF"/>
</dbReference>
<feature type="compositionally biased region" description="Basic residues" evidence="1">
    <location>
        <begin position="276"/>
        <end position="291"/>
    </location>
</feature>
<keyword evidence="4" id="KW-1185">Reference proteome</keyword>
<dbReference type="NCBIfam" id="TIGR03736">
    <property type="entry name" value="PRTRC_ThiF"/>
    <property type="match status" value="1"/>
</dbReference>
<dbReference type="GO" id="GO:0005737">
    <property type="term" value="C:cytoplasm"/>
    <property type="evidence" value="ECO:0007669"/>
    <property type="project" value="TreeGrafter"/>
</dbReference>
<dbReference type="Proteomes" id="UP000318199">
    <property type="component" value="Unassembled WGS sequence"/>
</dbReference>
<gene>
    <name evidence="3" type="ORF">FN976_11275</name>
</gene>
<feature type="domain" description="THIF-type NAD/FAD binding fold" evidence="2">
    <location>
        <begin position="15"/>
        <end position="132"/>
    </location>
</feature>
<proteinExistence type="predicted"/>
<dbReference type="Gene3D" id="3.40.50.720">
    <property type="entry name" value="NAD(P)-binding Rossmann-like Domain"/>
    <property type="match status" value="1"/>
</dbReference>
<dbReference type="InterPro" id="IPR000594">
    <property type="entry name" value="ThiF_NAD_FAD-bd"/>
</dbReference>
<dbReference type="RefSeq" id="WP_145893100.1">
    <property type="nucleotide sequence ID" value="NZ_VOBQ01000008.1"/>
</dbReference>
<dbReference type="GO" id="GO:0019781">
    <property type="term" value="F:NEDD8 activating enzyme activity"/>
    <property type="evidence" value="ECO:0007669"/>
    <property type="project" value="TreeGrafter"/>
</dbReference>
<dbReference type="AlphaFoldDB" id="A0A562ZT22"/>
<sequence length="291" mass="32010">MSVLTHRLPPVLLDRRVNVLLVGAGGTGSRMLDRLQCLHQALIAKRHPGGLMVTVVDADTVSPANIGRQSFYASDVGAYKADVLVNRANMALGNVAWQSRIAKIDTRSNLQDFDLVIGAVDNRSARLGILRSLENTLGGLRYWLDCGNRARDGQVVLGQVSSRKRETDPVDRLPHAGELFPALIDPTAEDDDDTPSCSLAEALDKQSLFINPVVADFAGVILWDLFTQGHIKAHGAFINLRPMAVAQIDVDPAVWARFGVVRDGVRRKVERPAVAQKRRVQRHPRRRKQVA</sequence>
<dbReference type="PANTHER" id="PTHR10953:SF6">
    <property type="entry name" value="NEDD8-ACTIVATING ENZYME E1 CATALYTIC SUBUNIT"/>
    <property type="match status" value="1"/>
</dbReference>
<organism evidence="3 4">
    <name type="scientific">Caenimonas sedimenti</name>
    <dbReference type="NCBI Taxonomy" id="2596921"/>
    <lineage>
        <taxon>Bacteria</taxon>
        <taxon>Pseudomonadati</taxon>
        <taxon>Pseudomonadota</taxon>
        <taxon>Betaproteobacteria</taxon>
        <taxon>Burkholderiales</taxon>
        <taxon>Comamonadaceae</taxon>
        <taxon>Caenimonas</taxon>
    </lineage>
</organism>
<dbReference type="OrthoDB" id="5298642at2"/>
<dbReference type="PANTHER" id="PTHR10953">
    <property type="entry name" value="UBIQUITIN-ACTIVATING ENZYME E1"/>
    <property type="match status" value="1"/>
</dbReference>
<dbReference type="InterPro" id="IPR035985">
    <property type="entry name" value="Ubiquitin-activating_enz"/>
</dbReference>
<evidence type="ECO:0000256" key="1">
    <source>
        <dbReference type="SAM" id="MobiDB-lite"/>
    </source>
</evidence>
<dbReference type="CDD" id="cd01483">
    <property type="entry name" value="E1_enzyme_family"/>
    <property type="match status" value="1"/>
</dbReference>